<reference evidence="3" key="1">
    <citation type="submission" date="2023-07" db="EMBL/GenBank/DDBJ databases">
        <title>Black Yeasts Isolated from many extreme environments.</title>
        <authorList>
            <person name="Coleine C."/>
            <person name="Stajich J.E."/>
            <person name="Selbmann L."/>
        </authorList>
    </citation>
    <scope>NUCLEOTIDE SEQUENCE</scope>
    <source>
        <strain evidence="3">CCFEE 5485</strain>
    </source>
</reference>
<feature type="region of interest" description="Disordered" evidence="2">
    <location>
        <begin position="439"/>
        <end position="532"/>
    </location>
</feature>
<name>A0AAE0WVQ0_9PEZI</name>
<evidence type="ECO:0000256" key="1">
    <source>
        <dbReference type="SAM" id="Coils"/>
    </source>
</evidence>
<keyword evidence="1" id="KW-0175">Coiled coil</keyword>
<feature type="compositionally biased region" description="Polar residues" evidence="2">
    <location>
        <begin position="597"/>
        <end position="607"/>
    </location>
</feature>
<feature type="compositionally biased region" description="Acidic residues" evidence="2">
    <location>
        <begin position="439"/>
        <end position="458"/>
    </location>
</feature>
<comment type="caution">
    <text evidence="3">The sequence shown here is derived from an EMBL/GenBank/DDBJ whole genome shotgun (WGS) entry which is preliminary data.</text>
</comment>
<dbReference type="Proteomes" id="UP001274830">
    <property type="component" value="Unassembled WGS sequence"/>
</dbReference>
<organism evidence="3 4">
    <name type="scientific">Recurvomyces mirabilis</name>
    <dbReference type="NCBI Taxonomy" id="574656"/>
    <lineage>
        <taxon>Eukaryota</taxon>
        <taxon>Fungi</taxon>
        <taxon>Dikarya</taxon>
        <taxon>Ascomycota</taxon>
        <taxon>Pezizomycotina</taxon>
        <taxon>Dothideomycetes</taxon>
        <taxon>Dothideomycetidae</taxon>
        <taxon>Mycosphaerellales</taxon>
        <taxon>Teratosphaeriaceae</taxon>
        <taxon>Recurvomyces</taxon>
    </lineage>
</organism>
<accession>A0AAE0WVQ0</accession>
<evidence type="ECO:0000256" key="2">
    <source>
        <dbReference type="SAM" id="MobiDB-lite"/>
    </source>
</evidence>
<feature type="compositionally biased region" description="Polar residues" evidence="2">
    <location>
        <begin position="221"/>
        <end position="230"/>
    </location>
</feature>
<feature type="compositionally biased region" description="Polar residues" evidence="2">
    <location>
        <begin position="522"/>
        <end position="532"/>
    </location>
</feature>
<feature type="compositionally biased region" description="Polar residues" evidence="2">
    <location>
        <begin position="577"/>
        <end position="586"/>
    </location>
</feature>
<dbReference type="EMBL" id="JAUTXT010000002">
    <property type="protein sequence ID" value="KAK3679127.1"/>
    <property type="molecule type" value="Genomic_DNA"/>
</dbReference>
<feature type="compositionally biased region" description="Acidic residues" evidence="2">
    <location>
        <begin position="386"/>
        <end position="399"/>
    </location>
</feature>
<feature type="region of interest" description="Disordered" evidence="2">
    <location>
        <begin position="652"/>
        <end position="687"/>
    </location>
</feature>
<evidence type="ECO:0000313" key="3">
    <source>
        <dbReference type="EMBL" id="KAK3679127.1"/>
    </source>
</evidence>
<sequence length="731" mass="80316">MDVEPGELEAGLWGSHDTLEDEIDDAENQLREAEAKESEWNDRQADLEEANELDRRVAEHYQRFYRAANERKDGFVFDLSDLNHDDQENDDVDTTLPNDQDQGERYEATGDTASSKEESDEDEPYRTASQPRTPNQLIEDLERFVATGGSRPLDQDLEDELTAHVVEPAGYSDRNDDVEEKDFDLVLPAIAYPTAFDDQRTTASRHHQLQSRRSSDPELPSHTSTASQSIGRHYNPRSHPQRHTSWSDLLRPTKSPPAGTAVTTAHSIHAIGLGPYGILGQDTQIPFAIATSRPEPIRTEQTVKSENGTFSLAWEENPGTDDADAALPEIFDYVETPSYLNPRDLEDIVQQMSNPPSRNTSGVFGALPAKTRLAAWSWVAEQQKEGEEEEAVGEREDDPPGPPNTLRSGPSSAGHSVPHSPAIEKDFAGLVNAGVDEQDVEDNDEDDGDEDEGDDDDPAETHEQDQDPDPLALSTSAFFPDRQRSYSMPTTTTTTTRTTHDFNLRLHLPTRPDSPYLPHPLSNLSAPEQENFSSHRDSFLLAKQKYQKRPARRSTGLVGGSGLSHEIGRGRGRSVADSANNLTSASPGPGPTIGLTPASTWTEESSNDFCCGSTGSFSATSNRWAGPVGAAGTLERIEDASPPDEFRAQARGWMNAEEEEEKEEEEEGVRGSRVESTGEAERREVRDAADVHGVGSVCAKSASGCWKKAKYLRAEDGTITLRLLDDVASEG</sequence>
<dbReference type="AlphaFoldDB" id="A0AAE0WVQ0"/>
<evidence type="ECO:0000313" key="4">
    <source>
        <dbReference type="Proteomes" id="UP001274830"/>
    </source>
</evidence>
<feature type="compositionally biased region" description="Polar residues" evidence="2">
    <location>
        <begin position="405"/>
        <end position="414"/>
    </location>
</feature>
<protein>
    <submittedName>
        <fullName evidence="3">Uncharacterized protein</fullName>
    </submittedName>
</protein>
<keyword evidence="4" id="KW-1185">Reference proteome</keyword>
<feature type="region of interest" description="Disordered" evidence="2">
    <location>
        <begin position="79"/>
        <end position="157"/>
    </location>
</feature>
<feature type="compositionally biased region" description="Polar residues" evidence="2">
    <location>
        <begin position="127"/>
        <end position="136"/>
    </location>
</feature>
<proteinExistence type="predicted"/>
<feature type="region of interest" description="Disordered" evidence="2">
    <location>
        <begin position="381"/>
        <end position="421"/>
    </location>
</feature>
<feature type="coiled-coil region" evidence="1">
    <location>
        <begin position="16"/>
        <end position="50"/>
    </location>
</feature>
<feature type="region of interest" description="Disordered" evidence="2">
    <location>
        <begin position="545"/>
        <end position="607"/>
    </location>
</feature>
<gene>
    <name evidence="3" type="ORF">LTR78_000687</name>
</gene>
<feature type="compositionally biased region" description="Acidic residues" evidence="2">
    <location>
        <begin position="656"/>
        <end position="667"/>
    </location>
</feature>
<feature type="region of interest" description="Disordered" evidence="2">
    <location>
        <begin position="197"/>
        <end position="261"/>
    </location>
</feature>